<proteinExistence type="predicted"/>
<keyword evidence="3" id="KW-1185">Reference proteome</keyword>
<evidence type="ECO:0000256" key="1">
    <source>
        <dbReference type="SAM" id="MobiDB-lite"/>
    </source>
</evidence>
<evidence type="ECO:0000313" key="3">
    <source>
        <dbReference type="Proteomes" id="UP000694545"/>
    </source>
</evidence>
<organism evidence="2 3">
    <name type="scientific">Varanus komodoensis</name>
    <name type="common">Komodo dragon</name>
    <dbReference type="NCBI Taxonomy" id="61221"/>
    <lineage>
        <taxon>Eukaryota</taxon>
        <taxon>Metazoa</taxon>
        <taxon>Chordata</taxon>
        <taxon>Craniata</taxon>
        <taxon>Vertebrata</taxon>
        <taxon>Euteleostomi</taxon>
        <taxon>Lepidosauria</taxon>
        <taxon>Squamata</taxon>
        <taxon>Bifurcata</taxon>
        <taxon>Unidentata</taxon>
        <taxon>Episquamata</taxon>
        <taxon>Toxicofera</taxon>
        <taxon>Anguimorpha</taxon>
        <taxon>Paleoanguimorpha</taxon>
        <taxon>Varanoidea</taxon>
        <taxon>Varanidae</taxon>
        <taxon>Varanus</taxon>
    </lineage>
</organism>
<reference evidence="2" key="2">
    <citation type="submission" date="2025-09" db="UniProtKB">
        <authorList>
            <consortium name="Ensembl"/>
        </authorList>
    </citation>
    <scope>IDENTIFICATION</scope>
</reference>
<dbReference type="Gene3D" id="2.170.270.10">
    <property type="entry name" value="SET domain"/>
    <property type="match status" value="1"/>
</dbReference>
<dbReference type="Ensembl" id="ENSVKKT00000008775.1">
    <property type="protein sequence ID" value="ENSVKKP00000008555.1"/>
    <property type="gene ID" value="ENSVKKG00000006086.1"/>
</dbReference>
<dbReference type="OMA" id="DHPHLSC"/>
<feature type="region of interest" description="Disordered" evidence="1">
    <location>
        <begin position="1"/>
        <end position="45"/>
    </location>
</feature>
<evidence type="ECO:0008006" key="4">
    <source>
        <dbReference type="Google" id="ProtNLM"/>
    </source>
</evidence>
<dbReference type="InterPro" id="IPR046341">
    <property type="entry name" value="SET_dom_sf"/>
</dbReference>
<reference evidence="2" key="1">
    <citation type="submission" date="2025-08" db="UniProtKB">
        <authorList>
            <consortium name="Ensembl"/>
        </authorList>
    </citation>
    <scope>IDENTIFICATION</scope>
</reference>
<name>A0A8D2KU94_VARKO</name>
<evidence type="ECO:0000313" key="2">
    <source>
        <dbReference type="Ensembl" id="ENSVKKP00000008555.1"/>
    </source>
</evidence>
<accession>A0A8D2KU94</accession>
<sequence>MYETEADLLAGESEEEETEDSMMSPIPIGPPSPFPTKEGSPYEAPVYIPDDIPIPPDFELRESSIPGAGLGIWTKKKIETGDKFGPYLAFPRATLKETNFGWEVRRSS</sequence>
<dbReference type="Proteomes" id="UP000694545">
    <property type="component" value="Unplaced"/>
</dbReference>
<feature type="compositionally biased region" description="Acidic residues" evidence="1">
    <location>
        <begin position="1"/>
        <end position="20"/>
    </location>
</feature>
<protein>
    <recommendedName>
        <fullName evidence="4">PR domain zinc finger protein 16</fullName>
    </recommendedName>
</protein>
<dbReference type="AlphaFoldDB" id="A0A8D2KU94"/>